<name>A0A1I0HLN8_9BACI</name>
<dbReference type="RefSeq" id="WP_093136437.1">
    <property type="nucleotide sequence ID" value="NZ_FOHJ01000009.1"/>
</dbReference>
<accession>A0A1I0HLN8</accession>
<dbReference type="SUPFAM" id="SSF55174">
    <property type="entry name" value="Alpha-L RNA-binding motif"/>
    <property type="match status" value="1"/>
</dbReference>
<dbReference type="SMART" id="SM00363">
    <property type="entry name" value="S4"/>
    <property type="match status" value="1"/>
</dbReference>
<dbReference type="InterPro" id="IPR002942">
    <property type="entry name" value="S4_RNA-bd"/>
</dbReference>
<evidence type="ECO:0000256" key="1">
    <source>
        <dbReference type="PROSITE-ProRule" id="PRU00182"/>
    </source>
</evidence>
<protein>
    <submittedName>
        <fullName evidence="3">RNA-binding protein YlmH, contains S4-like domain</fullName>
    </submittedName>
</protein>
<reference evidence="4" key="1">
    <citation type="submission" date="2016-10" db="EMBL/GenBank/DDBJ databases">
        <authorList>
            <person name="Varghese N."/>
            <person name="Submissions S."/>
        </authorList>
    </citation>
    <scope>NUCLEOTIDE SEQUENCE [LARGE SCALE GENOMIC DNA]</scope>
    <source>
        <strain evidence="4">CGMCC 1.3566</strain>
    </source>
</reference>
<dbReference type="AlphaFoldDB" id="A0A1I0HLN8"/>
<dbReference type="STRING" id="237682.SAMN05421676_10972"/>
<organism evidence="3 4">
    <name type="scientific">Salinibacillus kushneri</name>
    <dbReference type="NCBI Taxonomy" id="237682"/>
    <lineage>
        <taxon>Bacteria</taxon>
        <taxon>Bacillati</taxon>
        <taxon>Bacillota</taxon>
        <taxon>Bacilli</taxon>
        <taxon>Bacillales</taxon>
        <taxon>Bacillaceae</taxon>
        <taxon>Salinibacillus</taxon>
    </lineage>
</organism>
<feature type="domain" description="RNA-binding S4" evidence="2">
    <location>
        <begin position="181"/>
        <end position="238"/>
    </location>
</feature>
<dbReference type="Gene3D" id="3.30.70.330">
    <property type="match status" value="1"/>
</dbReference>
<dbReference type="InterPro" id="IPR012677">
    <property type="entry name" value="Nucleotide-bd_a/b_plait_sf"/>
</dbReference>
<dbReference type="GO" id="GO:0003723">
    <property type="term" value="F:RNA binding"/>
    <property type="evidence" value="ECO:0007669"/>
    <property type="project" value="UniProtKB-KW"/>
</dbReference>
<dbReference type="PANTHER" id="PTHR13633">
    <property type="entry name" value="MITOCHONDRIAL TRANSCRIPTION RESCUE FACTOR 1"/>
    <property type="match status" value="1"/>
</dbReference>
<keyword evidence="1" id="KW-0694">RNA-binding</keyword>
<evidence type="ECO:0000259" key="2">
    <source>
        <dbReference type="SMART" id="SM00363"/>
    </source>
</evidence>
<dbReference type="OrthoDB" id="9812787at2"/>
<dbReference type="Pfam" id="PF17774">
    <property type="entry name" value="YlmH_RBD"/>
    <property type="match status" value="1"/>
</dbReference>
<evidence type="ECO:0000313" key="4">
    <source>
        <dbReference type="Proteomes" id="UP000199095"/>
    </source>
</evidence>
<dbReference type="Proteomes" id="UP000199095">
    <property type="component" value="Unassembled WGS sequence"/>
</dbReference>
<dbReference type="PANTHER" id="PTHR13633:SF3">
    <property type="entry name" value="MITOCHONDRIAL TRANSCRIPTION RESCUE FACTOR 1"/>
    <property type="match status" value="1"/>
</dbReference>
<keyword evidence="4" id="KW-1185">Reference proteome</keyword>
<sequence length="257" mass="30159">MDIYQHFRKEEQAFIDQVLAWKEEVEQTYQRKLTDFLDPREQYILSSVIGNHPDMNLQFFGGYEESERKRAILAPFYEEIYKEDFGIALVQSQFARKFIQINHRDVLGALMSLGMKRKKLGDIMIVEDTIQALTDEELISFLEIHLTGIKKARLQFKSVPLKFIQSSSEKWHTQEGTVSSLRLDTVLKEIYNQSRNKTSEWIQKGYVKVNYRVVENPAFQMEEGDIISVRKKGRSKLIEISGQTKKDKWRIITGILK</sequence>
<dbReference type="Gene3D" id="3.30.1370.160">
    <property type="match status" value="1"/>
</dbReference>
<gene>
    <name evidence="3" type="ORF">SAMN05421676_10972</name>
</gene>
<dbReference type="PROSITE" id="PS50889">
    <property type="entry name" value="S4"/>
    <property type="match status" value="1"/>
</dbReference>
<dbReference type="Pfam" id="PF21278">
    <property type="entry name" value="YlmH_1st"/>
    <property type="match status" value="1"/>
</dbReference>
<dbReference type="EMBL" id="FOHJ01000009">
    <property type="protein sequence ID" value="SET84940.1"/>
    <property type="molecule type" value="Genomic_DNA"/>
</dbReference>
<dbReference type="InterPro" id="IPR040591">
    <property type="entry name" value="RqcP2_RBD"/>
</dbReference>
<dbReference type="Gene3D" id="3.10.290.10">
    <property type="entry name" value="RNA-binding S4 domain"/>
    <property type="match status" value="1"/>
</dbReference>
<dbReference type="CDD" id="cd00165">
    <property type="entry name" value="S4"/>
    <property type="match status" value="1"/>
</dbReference>
<evidence type="ECO:0000313" key="3">
    <source>
        <dbReference type="EMBL" id="SET84940.1"/>
    </source>
</evidence>
<proteinExistence type="predicted"/>
<dbReference type="InterPro" id="IPR036986">
    <property type="entry name" value="S4_RNA-bd_sf"/>
</dbReference>
<dbReference type="InterPro" id="IPR048443">
    <property type="entry name" value="RqcP2_N"/>
</dbReference>
<dbReference type="Pfam" id="PF01479">
    <property type="entry name" value="S4"/>
    <property type="match status" value="1"/>
</dbReference>